<evidence type="ECO:0000313" key="2">
    <source>
        <dbReference type="Proteomes" id="UP000235145"/>
    </source>
</evidence>
<reference evidence="1 2" key="1">
    <citation type="journal article" date="2017" name="Nat. Commun.">
        <title>Genome assembly with in vitro proximity ligation data and whole-genome triplication in lettuce.</title>
        <authorList>
            <person name="Reyes-Chin-Wo S."/>
            <person name="Wang Z."/>
            <person name="Yang X."/>
            <person name="Kozik A."/>
            <person name="Arikit S."/>
            <person name="Song C."/>
            <person name="Xia L."/>
            <person name="Froenicke L."/>
            <person name="Lavelle D.O."/>
            <person name="Truco M.J."/>
            <person name="Xia R."/>
            <person name="Zhu S."/>
            <person name="Xu C."/>
            <person name="Xu H."/>
            <person name="Xu X."/>
            <person name="Cox K."/>
            <person name="Korf I."/>
            <person name="Meyers B.C."/>
            <person name="Michelmore R.W."/>
        </authorList>
    </citation>
    <scope>NUCLEOTIDE SEQUENCE [LARGE SCALE GENOMIC DNA]</scope>
    <source>
        <strain evidence="2">cv. Salinas</strain>
        <tissue evidence="1">Seedlings</tissue>
    </source>
</reference>
<sequence>MDTNNVNLVDSETSKNTLNPKLIWDNHTFMVFLDECINEDKKGNRQECSISYDSMRKIIIVSTERWEEKIKGDKDYAKFMDKKLEIYD</sequence>
<comment type="caution">
    <text evidence="1">The sequence shown here is derived from an EMBL/GenBank/DDBJ whole genome shotgun (WGS) entry which is preliminary data.</text>
</comment>
<protein>
    <submittedName>
        <fullName evidence="1">Uncharacterized protein</fullName>
    </submittedName>
</protein>
<dbReference type="EMBL" id="NBSK02000005">
    <property type="protein sequence ID" value="KAJ0205244.1"/>
    <property type="molecule type" value="Genomic_DNA"/>
</dbReference>
<gene>
    <name evidence="1" type="ORF">LSAT_V11C500253690</name>
</gene>
<dbReference type="AlphaFoldDB" id="A0A9R1VH80"/>
<proteinExistence type="predicted"/>
<accession>A0A9R1VH80</accession>
<dbReference type="Proteomes" id="UP000235145">
    <property type="component" value="Unassembled WGS sequence"/>
</dbReference>
<name>A0A9R1VH80_LACSA</name>
<evidence type="ECO:0000313" key="1">
    <source>
        <dbReference type="EMBL" id="KAJ0205244.1"/>
    </source>
</evidence>
<keyword evidence="2" id="KW-1185">Reference proteome</keyword>
<organism evidence="1 2">
    <name type="scientific">Lactuca sativa</name>
    <name type="common">Garden lettuce</name>
    <dbReference type="NCBI Taxonomy" id="4236"/>
    <lineage>
        <taxon>Eukaryota</taxon>
        <taxon>Viridiplantae</taxon>
        <taxon>Streptophyta</taxon>
        <taxon>Embryophyta</taxon>
        <taxon>Tracheophyta</taxon>
        <taxon>Spermatophyta</taxon>
        <taxon>Magnoliopsida</taxon>
        <taxon>eudicotyledons</taxon>
        <taxon>Gunneridae</taxon>
        <taxon>Pentapetalae</taxon>
        <taxon>asterids</taxon>
        <taxon>campanulids</taxon>
        <taxon>Asterales</taxon>
        <taxon>Asteraceae</taxon>
        <taxon>Cichorioideae</taxon>
        <taxon>Cichorieae</taxon>
        <taxon>Lactucinae</taxon>
        <taxon>Lactuca</taxon>
    </lineage>
</organism>